<dbReference type="OrthoDB" id="3373298at2"/>
<reference evidence="2 3" key="1">
    <citation type="journal article" date="2010" name="Stand. Genomic Sci.">
        <title>Complete genome sequence of Geodermatophilus obscurus type strain (G-20).</title>
        <authorList>
            <person name="Ivanova N."/>
            <person name="Sikorski J."/>
            <person name="Jando M."/>
            <person name="Munk C."/>
            <person name="Lapidus A."/>
            <person name="Glavina Del Rio T."/>
            <person name="Copeland A."/>
            <person name="Tice H."/>
            <person name="Cheng J.-F."/>
            <person name="Lucas S."/>
            <person name="Chen F."/>
            <person name="Nolan M."/>
            <person name="Bruce D."/>
            <person name="Goodwin L."/>
            <person name="Pitluck S."/>
            <person name="Mavromatis K."/>
            <person name="Mikhailova N."/>
            <person name="Pati A."/>
            <person name="Chen A."/>
            <person name="Palaniappan K."/>
            <person name="Land M."/>
            <person name="Hauser L."/>
            <person name="Chang Y.-J."/>
            <person name="Jeffries C.D."/>
            <person name="Meincke L."/>
            <person name="Brettin T."/>
            <person name="Detter J.C."/>
            <person name="Detter J.C."/>
            <person name="Rohde M."/>
            <person name="Goeker M."/>
            <person name="Bristow J."/>
            <person name="Eisen J.A."/>
            <person name="Markowitz V."/>
            <person name="Hugenholtz P."/>
            <person name="Kyrpides N.C."/>
            <person name="Klenk H.-P."/>
        </authorList>
    </citation>
    <scope>NUCLEOTIDE SEQUENCE [LARGE SCALE GENOMIC DNA]</scope>
    <source>
        <strain evidence="3">ATCC 25078 / DSM 43160 / JCM 3152 / KCC A-0152 / KCTC 9177 / NBRC 13315 / NRRL B-3577 / G-20</strain>
    </source>
</reference>
<name>D2SDF8_GEOOG</name>
<feature type="compositionally biased region" description="Basic and acidic residues" evidence="1">
    <location>
        <begin position="269"/>
        <end position="283"/>
    </location>
</feature>
<feature type="compositionally biased region" description="Gly residues" evidence="1">
    <location>
        <begin position="133"/>
        <end position="144"/>
    </location>
</feature>
<evidence type="ECO:0000313" key="2">
    <source>
        <dbReference type="EMBL" id="ADB74411.1"/>
    </source>
</evidence>
<accession>D2SDF8</accession>
<feature type="compositionally biased region" description="Basic and acidic residues" evidence="1">
    <location>
        <begin position="166"/>
        <end position="181"/>
    </location>
</feature>
<evidence type="ECO:0000313" key="3">
    <source>
        <dbReference type="Proteomes" id="UP000001382"/>
    </source>
</evidence>
<sequence>MDVIGRVRRWAWSRPRVLLVDAPGADLLRWAVEAELDRRGWGHASAPAETDLLLVLGTPGEDLARAIDVVWSQVPEPRHRSGVGSGAHVAQVLDTARDALLETATGAGLDEQRRPSPATLLGGAGNEEDDGHAGMGHEGQVGMGHDGHEGMDHTEQADVVHTVHAGTDRPDHGGAEHTGHEHGHHREHGDAEEPGHEGDEHVGHGGMEHSHTDDADPEGPSHGGYTDHGGADHGGQAALEQGGHAGTEHEGHEAGPRRREVPEGAGQEGLHHGGADRPPHTDVGRAAPAETDHGGHAGMGHGGHAGMDHGGHAGMGHGGHAAMDHGDHAGMGHGGHAGMGHGGHGGMDHGSMEVAGLPMADTAPDRDGLQLDALAVALGPVLPGWPTGLLLRGKLQGDVLTDVSLSWVDAAHPVAAHRVDGHPVDGHPVDGHHGDGGTARLEALDHLARFLDVAGWPVAARDARRARNGLRDADPDRVDAGRRRAVQLAHRVRRSRTLAWSVRGIGAVEPTGAQPFRGDVLDRVRWWCELAAGAEPPVDALPELPLERVAELLEGAELAAARLVVASLRLTRQETATPVAADVRTG</sequence>
<feature type="region of interest" description="Disordered" evidence="1">
    <location>
        <begin position="104"/>
        <end position="151"/>
    </location>
</feature>
<feature type="compositionally biased region" description="Gly residues" evidence="1">
    <location>
        <begin position="296"/>
        <end position="305"/>
    </location>
</feature>
<dbReference type="eggNOG" id="ENOG5032VZ3">
    <property type="taxonomic scope" value="Bacteria"/>
</dbReference>
<feature type="compositionally biased region" description="Basic and acidic residues" evidence="1">
    <location>
        <begin position="246"/>
        <end position="262"/>
    </location>
</feature>
<dbReference type="KEGG" id="gob:Gobs_1697"/>
<dbReference type="Proteomes" id="UP000001382">
    <property type="component" value="Chromosome"/>
</dbReference>
<dbReference type="RefSeq" id="WP_012947851.1">
    <property type="nucleotide sequence ID" value="NC_013757.1"/>
</dbReference>
<evidence type="ECO:0000256" key="1">
    <source>
        <dbReference type="SAM" id="MobiDB-lite"/>
    </source>
</evidence>
<dbReference type="HOGENOM" id="CLU_033151_0_0_11"/>
<feature type="region of interest" description="Disordered" evidence="1">
    <location>
        <begin position="165"/>
        <end position="363"/>
    </location>
</feature>
<dbReference type="SUPFAM" id="SSF56770">
    <property type="entry name" value="HydA/Nqo6-like"/>
    <property type="match status" value="1"/>
</dbReference>
<keyword evidence="3" id="KW-1185">Reference proteome</keyword>
<protein>
    <submittedName>
        <fullName evidence="2">Uncharacterized protein</fullName>
    </submittedName>
</protein>
<reference evidence="3" key="2">
    <citation type="submission" date="2010-01" db="EMBL/GenBank/DDBJ databases">
        <title>The complete genome of Geodermatophilus obscurus DSM 43160.</title>
        <authorList>
            <consortium name="US DOE Joint Genome Institute (JGI-PGF)"/>
            <person name="Lucas S."/>
            <person name="Copeland A."/>
            <person name="Lapidus A."/>
            <person name="Glavina del Rio T."/>
            <person name="Dalin E."/>
            <person name="Tice H."/>
            <person name="Bruce D."/>
            <person name="Goodwin L."/>
            <person name="Pitluck S."/>
            <person name="Kyrpides N."/>
            <person name="Mavromatis K."/>
            <person name="Ivanova N."/>
            <person name="Munk A.C."/>
            <person name="Brettin T."/>
            <person name="Detter J.C."/>
            <person name="Han C."/>
            <person name="Larimer F."/>
            <person name="Land M."/>
            <person name="Hauser L."/>
            <person name="Markowitz V."/>
            <person name="Cheng J.-F."/>
            <person name="Hugenholtz P."/>
            <person name="Woyke T."/>
            <person name="Wu D."/>
            <person name="Jando M."/>
            <person name="Schneider S."/>
            <person name="Klenk H.-P."/>
            <person name="Eisen J.A."/>
        </authorList>
    </citation>
    <scope>NUCLEOTIDE SEQUENCE [LARGE SCALE GENOMIC DNA]</scope>
    <source>
        <strain evidence="3">ATCC 25078 / DSM 43160 / JCM 3152 / KCC A-0152 / KCTC 9177 / NBRC 13315 / NRRL B-3577 / G-20</strain>
    </source>
</reference>
<feature type="compositionally biased region" description="Gly residues" evidence="1">
    <location>
        <begin position="331"/>
        <end position="345"/>
    </location>
</feature>
<dbReference type="EMBL" id="CP001867">
    <property type="protein sequence ID" value="ADB74411.1"/>
    <property type="molecule type" value="Genomic_DNA"/>
</dbReference>
<proteinExistence type="predicted"/>
<dbReference type="STRING" id="526225.Gobs_1697"/>
<gene>
    <name evidence="2" type="ordered locus">Gobs_1697</name>
</gene>
<organism evidence="2 3">
    <name type="scientific">Geodermatophilus obscurus (strain ATCC 25078 / DSM 43160 / JCM 3152 / CCUG 61914 / KCC A-0152 / KCTC 9177 / NBRC 13315 / NRRL B-3577 / G-20)</name>
    <dbReference type="NCBI Taxonomy" id="526225"/>
    <lineage>
        <taxon>Bacteria</taxon>
        <taxon>Bacillati</taxon>
        <taxon>Actinomycetota</taxon>
        <taxon>Actinomycetes</taxon>
        <taxon>Geodermatophilales</taxon>
        <taxon>Geodermatophilaceae</taxon>
        <taxon>Geodermatophilus</taxon>
    </lineage>
</organism>
<feature type="compositionally biased region" description="Basic and acidic residues" evidence="1">
    <location>
        <begin position="187"/>
        <end position="214"/>
    </location>
</feature>
<dbReference type="AlphaFoldDB" id="D2SDF8"/>